<evidence type="ECO:0000256" key="1">
    <source>
        <dbReference type="PROSITE-ProRule" id="PRU00278"/>
    </source>
</evidence>
<protein>
    <submittedName>
        <fullName evidence="5">Peptidylprolyl isomerase</fullName>
        <ecNumber evidence="5">5.2.1.8</ecNumber>
    </submittedName>
</protein>
<keyword evidence="3" id="KW-0732">Signal</keyword>
<feature type="coiled-coil region" evidence="2">
    <location>
        <begin position="184"/>
        <end position="211"/>
    </location>
</feature>
<dbReference type="InterPro" id="IPR046357">
    <property type="entry name" value="PPIase_dom_sf"/>
</dbReference>
<evidence type="ECO:0000313" key="6">
    <source>
        <dbReference type="Proteomes" id="UP001329915"/>
    </source>
</evidence>
<keyword evidence="6" id="KW-1185">Reference proteome</keyword>
<dbReference type="AlphaFoldDB" id="A0AAU0UJR3"/>
<name>A0AAU0UJR3_9FIRM</name>
<evidence type="ECO:0000256" key="3">
    <source>
        <dbReference type="SAM" id="SignalP"/>
    </source>
</evidence>
<keyword evidence="2" id="KW-0175">Coiled coil</keyword>
<feature type="chain" id="PRO_5043513153" evidence="3">
    <location>
        <begin position="28"/>
        <end position="325"/>
    </location>
</feature>
<dbReference type="InterPro" id="IPR000297">
    <property type="entry name" value="PPIase_PpiC"/>
</dbReference>
<dbReference type="Gene3D" id="3.10.50.40">
    <property type="match status" value="1"/>
</dbReference>
<dbReference type="Pfam" id="PF13616">
    <property type="entry name" value="Rotamase_3"/>
    <property type="match status" value="1"/>
</dbReference>
<dbReference type="PANTHER" id="PTHR47245:SF2">
    <property type="entry name" value="PEPTIDYL-PROLYL CIS-TRANS ISOMERASE HP_0175-RELATED"/>
    <property type="match status" value="1"/>
</dbReference>
<dbReference type="InterPro" id="IPR050245">
    <property type="entry name" value="PrsA_foldase"/>
</dbReference>
<dbReference type="SUPFAM" id="SSF109998">
    <property type="entry name" value="Triger factor/SurA peptide-binding domain-like"/>
    <property type="match status" value="1"/>
</dbReference>
<organism evidence="5 6">
    <name type="scientific">Metallumcola ferriviriculae</name>
    <dbReference type="NCBI Taxonomy" id="3039180"/>
    <lineage>
        <taxon>Bacteria</taxon>
        <taxon>Bacillati</taxon>
        <taxon>Bacillota</taxon>
        <taxon>Clostridia</taxon>
        <taxon>Neomoorellales</taxon>
        <taxon>Desulfitibacteraceae</taxon>
        <taxon>Metallumcola</taxon>
    </lineage>
</organism>
<evidence type="ECO:0000313" key="5">
    <source>
        <dbReference type="EMBL" id="WRO20451.1"/>
    </source>
</evidence>
<evidence type="ECO:0000259" key="4">
    <source>
        <dbReference type="PROSITE" id="PS50198"/>
    </source>
</evidence>
<dbReference type="GO" id="GO:0003755">
    <property type="term" value="F:peptidyl-prolyl cis-trans isomerase activity"/>
    <property type="evidence" value="ECO:0007669"/>
    <property type="project" value="UniProtKB-KW"/>
</dbReference>
<dbReference type="EMBL" id="CP121694">
    <property type="protein sequence ID" value="WRO20451.1"/>
    <property type="molecule type" value="Genomic_DNA"/>
</dbReference>
<proteinExistence type="predicted"/>
<dbReference type="Pfam" id="PF13624">
    <property type="entry name" value="SurA_N_3"/>
    <property type="match status" value="1"/>
</dbReference>
<keyword evidence="1" id="KW-0697">Rotamase</keyword>
<feature type="domain" description="PpiC" evidence="4">
    <location>
        <begin position="176"/>
        <end position="283"/>
    </location>
</feature>
<dbReference type="PROSITE" id="PS50198">
    <property type="entry name" value="PPIC_PPIASE_2"/>
    <property type="match status" value="1"/>
</dbReference>
<dbReference type="PROSITE" id="PS51257">
    <property type="entry name" value="PROKAR_LIPOPROTEIN"/>
    <property type="match status" value="1"/>
</dbReference>
<dbReference type="Proteomes" id="UP001329915">
    <property type="component" value="Chromosome"/>
</dbReference>
<dbReference type="PANTHER" id="PTHR47245">
    <property type="entry name" value="PEPTIDYLPROLYL ISOMERASE"/>
    <property type="match status" value="1"/>
</dbReference>
<dbReference type="RefSeq" id="WP_366923346.1">
    <property type="nucleotide sequence ID" value="NZ_CP121694.1"/>
</dbReference>
<dbReference type="KEGG" id="dbc:MFMK1_000221"/>
<feature type="signal peptide" evidence="3">
    <location>
        <begin position="1"/>
        <end position="27"/>
    </location>
</feature>
<dbReference type="InterPro" id="IPR027304">
    <property type="entry name" value="Trigger_fact/SurA_dom_sf"/>
</dbReference>
<sequence length="325" mass="36891">MRKKNLLIFATVLVTLVLLLTGCGKQASDKDDEVVAKVNSNEISRTQLDTEIQWLKATNGYYSMEEEQQKAFDEGLEQKALENAIIKQLIFQGAEEKDVVVSEEEAATQLEEMKKQYNSEDEYKQMLTKANITEEGLKQYFQYQSTEQALYEEVTKDIKVNEGDMRSYFEENKADLIKVKVSHILVKAEEGKATEEELQQAEEKAKQIIGELEAGADFAELAKEKSDDTGSAVNGGLIDMYFTENETGLVRPFVDGAFQLAQGEFSKEPVKSQFGYHIIKVDEKLDSFEEMKPVVNEKLMTNEKGDAFTKYFEELKADAEIEKLL</sequence>
<keyword evidence="1 5" id="KW-0413">Isomerase</keyword>
<reference evidence="5 6" key="1">
    <citation type="submission" date="2023-04" db="EMBL/GenBank/DDBJ databases">
        <authorList>
            <person name="Hsu D."/>
        </authorList>
    </citation>
    <scope>NUCLEOTIDE SEQUENCE [LARGE SCALE GENOMIC DNA]</scope>
    <source>
        <strain evidence="5 6">MK1</strain>
    </source>
</reference>
<evidence type="ECO:0000256" key="2">
    <source>
        <dbReference type="SAM" id="Coils"/>
    </source>
</evidence>
<accession>A0AAU0UJR3</accession>
<dbReference type="Gene3D" id="1.10.4030.10">
    <property type="entry name" value="Porin chaperone SurA, peptide-binding domain"/>
    <property type="match status" value="1"/>
</dbReference>
<dbReference type="EC" id="5.2.1.8" evidence="5"/>
<gene>
    <name evidence="5" type="ORF">MFMK1_000221</name>
</gene>
<dbReference type="SUPFAM" id="SSF54534">
    <property type="entry name" value="FKBP-like"/>
    <property type="match status" value="1"/>
</dbReference>